<gene>
    <name evidence="1" type="ORF">SteCoe_21095</name>
</gene>
<dbReference type="EMBL" id="MPUH01000494">
    <property type="protein sequence ID" value="OMJ78969.1"/>
    <property type="molecule type" value="Genomic_DNA"/>
</dbReference>
<dbReference type="AlphaFoldDB" id="A0A1R2BQ62"/>
<evidence type="ECO:0000313" key="2">
    <source>
        <dbReference type="Proteomes" id="UP000187209"/>
    </source>
</evidence>
<keyword evidence="2" id="KW-1185">Reference proteome</keyword>
<dbReference type="OrthoDB" id="324624at2759"/>
<dbReference type="Proteomes" id="UP000187209">
    <property type="component" value="Unassembled WGS sequence"/>
</dbReference>
<reference evidence="1 2" key="1">
    <citation type="submission" date="2016-11" db="EMBL/GenBank/DDBJ databases">
        <title>The macronuclear genome of Stentor coeruleus: a giant cell with tiny introns.</title>
        <authorList>
            <person name="Slabodnick M."/>
            <person name="Ruby J.G."/>
            <person name="Reiff S.B."/>
            <person name="Swart E.C."/>
            <person name="Gosai S."/>
            <person name="Prabakaran S."/>
            <person name="Witkowska E."/>
            <person name="Larue G.E."/>
            <person name="Fisher S."/>
            <person name="Freeman R.M."/>
            <person name="Gunawardena J."/>
            <person name="Chu W."/>
            <person name="Stover N.A."/>
            <person name="Gregory B.D."/>
            <person name="Nowacki M."/>
            <person name="Derisi J."/>
            <person name="Roy S.W."/>
            <person name="Marshall W.F."/>
            <person name="Sood P."/>
        </authorList>
    </citation>
    <scope>NUCLEOTIDE SEQUENCE [LARGE SCALE GENOMIC DNA]</scope>
    <source>
        <strain evidence="1">WM001</strain>
    </source>
</reference>
<comment type="caution">
    <text evidence="1">The sequence shown here is derived from an EMBL/GenBank/DDBJ whole genome shotgun (WGS) entry which is preliminary data.</text>
</comment>
<evidence type="ECO:0000313" key="1">
    <source>
        <dbReference type="EMBL" id="OMJ78969.1"/>
    </source>
</evidence>
<sequence>MRPFTADENIFFLTGNVWKQKNTSPKSSMDNGLRQVRNLMITSNVHTFIENSTIRLEAESLNSMRDVGKKEIIDELNIIKNKYNITQKRFSVDDTRLKKLQKISNERSVEERVGTYRSQYIQTCINKLNQSIDYTKLQQEECIQDMKIYEHILERSKKSAIFLEIKANSLKGKIRKMNLEFEGEKKAKLKVIESKSCSQRIYKMLHEVVANETKDKQNVVEKISRDFDMRDILKMRREERKKRYAEISENAANEDKDKKEAYLKEGVYMYRMWANFLLSKFANDRQKYSNIEMAFQKIHAATGEYNVNELVHKFLTREQTFKELKYTIDLSRTSIEQLYKRNGEIESVIHAVEIYDKESRTQDIFTLREKHLMSFKELEAEKLKLKSLVTIREHINEWNKRLLKIFYVDYKRHYTTKKMFELLAVVIKNKLKGHRENASNDNL</sequence>
<accession>A0A1R2BQ62</accession>
<name>A0A1R2BQ62_9CILI</name>
<protein>
    <submittedName>
        <fullName evidence="1">Uncharacterized protein</fullName>
    </submittedName>
</protein>
<proteinExistence type="predicted"/>
<organism evidence="1 2">
    <name type="scientific">Stentor coeruleus</name>
    <dbReference type="NCBI Taxonomy" id="5963"/>
    <lineage>
        <taxon>Eukaryota</taxon>
        <taxon>Sar</taxon>
        <taxon>Alveolata</taxon>
        <taxon>Ciliophora</taxon>
        <taxon>Postciliodesmatophora</taxon>
        <taxon>Heterotrichea</taxon>
        <taxon>Heterotrichida</taxon>
        <taxon>Stentoridae</taxon>
        <taxon>Stentor</taxon>
    </lineage>
</organism>